<dbReference type="InterPro" id="IPR029068">
    <property type="entry name" value="Glyas_Bleomycin-R_OHBP_Dase"/>
</dbReference>
<accession>A0ABT3TEL9</accession>
<evidence type="ECO:0000256" key="1">
    <source>
        <dbReference type="ARBA" id="ARBA00022723"/>
    </source>
</evidence>
<evidence type="ECO:0000313" key="4">
    <source>
        <dbReference type="Proteomes" id="UP001143362"/>
    </source>
</evidence>
<dbReference type="InterPro" id="IPR004360">
    <property type="entry name" value="Glyas_Fos-R_dOase_dom"/>
</dbReference>
<organism evidence="3 4">
    <name type="scientific">Candidatus Litorirhabdus singularis</name>
    <dbReference type="NCBI Taxonomy" id="2518993"/>
    <lineage>
        <taxon>Bacteria</taxon>
        <taxon>Pseudomonadati</taxon>
        <taxon>Pseudomonadota</taxon>
        <taxon>Gammaproteobacteria</taxon>
        <taxon>Cellvibrionales</taxon>
        <taxon>Halieaceae</taxon>
        <taxon>Candidatus Litorirhabdus</taxon>
    </lineage>
</organism>
<reference evidence="3" key="1">
    <citation type="submission" date="2019-02" db="EMBL/GenBank/DDBJ databases">
        <authorList>
            <person name="Li S.-H."/>
        </authorList>
    </citation>
    <scope>NUCLEOTIDE SEQUENCE</scope>
    <source>
        <strain evidence="3">IMCC14734</strain>
    </source>
</reference>
<feature type="domain" description="VOC" evidence="2">
    <location>
        <begin position="32"/>
        <end position="161"/>
    </location>
</feature>
<dbReference type="EMBL" id="SHNN01000001">
    <property type="protein sequence ID" value="MCX2980449.1"/>
    <property type="molecule type" value="Genomic_DNA"/>
</dbReference>
<keyword evidence="4" id="KW-1185">Reference proteome</keyword>
<dbReference type="PANTHER" id="PTHR43048:SF6">
    <property type="entry name" value="BLR8189 PROTEIN"/>
    <property type="match status" value="1"/>
</dbReference>
<evidence type="ECO:0000259" key="2">
    <source>
        <dbReference type="PROSITE" id="PS51819"/>
    </source>
</evidence>
<dbReference type="RefSeq" id="WP_279244426.1">
    <property type="nucleotide sequence ID" value="NZ_SHNN01000001.1"/>
</dbReference>
<dbReference type="InterPro" id="IPR051785">
    <property type="entry name" value="MMCE/EMCE_epimerase"/>
</dbReference>
<sequence>MKEVSRTLLVLGFLAGASSGFSSDRPLPFGSLEDHLNLVYSVSDIGATERFYGEILGLERIQDVDLPGDLYMLRYLGGESELKFIAGGQERPRMDGGMRNARGIRLLALLLPAEERAGIVERMQAAGITVPEFTDGTMGAVSFSSGITQDYDGNQVEIVFLSANVPKLAFDQVQIGLGVSDMAAMGEFLQQVLAFEPVETEGAMHRYEMGKTQIKLWQVPDSKPAWVGRPHEMLGIAMVQFVVSDVHAARDIIVERGGKIHTEPYVLGDMATIMFAEGPDGILFEFGAVLVK</sequence>
<dbReference type="PROSITE" id="PS51819">
    <property type="entry name" value="VOC"/>
    <property type="match status" value="2"/>
</dbReference>
<dbReference type="CDD" id="cd06587">
    <property type="entry name" value="VOC"/>
    <property type="match status" value="2"/>
</dbReference>
<name>A0ABT3TEL9_9GAMM</name>
<keyword evidence="1" id="KW-0479">Metal-binding</keyword>
<evidence type="ECO:0000313" key="3">
    <source>
        <dbReference type="EMBL" id="MCX2980449.1"/>
    </source>
</evidence>
<dbReference type="Pfam" id="PF00903">
    <property type="entry name" value="Glyoxalase"/>
    <property type="match status" value="2"/>
</dbReference>
<proteinExistence type="predicted"/>
<feature type="domain" description="VOC" evidence="2">
    <location>
        <begin position="169"/>
        <end position="289"/>
    </location>
</feature>
<dbReference type="InterPro" id="IPR037523">
    <property type="entry name" value="VOC_core"/>
</dbReference>
<protein>
    <recommendedName>
        <fullName evidence="2">VOC domain-containing protein</fullName>
    </recommendedName>
</protein>
<dbReference type="PANTHER" id="PTHR43048">
    <property type="entry name" value="METHYLMALONYL-COA EPIMERASE"/>
    <property type="match status" value="1"/>
</dbReference>
<dbReference type="Proteomes" id="UP001143362">
    <property type="component" value="Unassembled WGS sequence"/>
</dbReference>
<dbReference type="Gene3D" id="3.10.180.10">
    <property type="entry name" value="2,3-Dihydroxybiphenyl 1,2-Dioxygenase, domain 1"/>
    <property type="match status" value="2"/>
</dbReference>
<comment type="caution">
    <text evidence="3">The sequence shown here is derived from an EMBL/GenBank/DDBJ whole genome shotgun (WGS) entry which is preliminary data.</text>
</comment>
<dbReference type="SUPFAM" id="SSF54593">
    <property type="entry name" value="Glyoxalase/Bleomycin resistance protein/Dihydroxybiphenyl dioxygenase"/>
    <property type="match status" value="2"/>
</dbReference>
<gene>
    <name evidence="3" type="ORF">EYC98_06125</name>
</gene>